<evidence type="ECO:0000256" key="5">
    <source>
        <dbReference type="ARBA" id="ARBA00023040"/>
    </source>
</evidence>
<reference evidence="12" key="1">
    <citation type="submission" date="2021-10" db="EMBL/GenBank/DDBJ databases">
        <title>Tropical sea cucumber genome reveals ecological adaptation and Cuvierian tubules defense mechanism.</title>
        <authorList>
            <person name="Chen T."/>
        </authorList>
    </citation>
    <scope>NUCLEOTIDE SEQUENCE</scope>
    <source>
        <strain evidence="12">Nanhai2018</strain>
        <tissue evidence="12">Muscle</tissue>
    </source>
</reference>
<name>A0A9Q1C409_HOLLE</name>
<evidence type="ECO:0000259" key="11">
    <source>
        <dbReference type="PROSITE" id="PS50262"/>
    </source>
</evidence>
<evidence type="ECO:0000256" key="6">
    <source>
        <dbReference type="ARBA" id="ARBA00023136"/>
    </source>
</evidence>
<dbReference type="InterPro" id="IPR000611">
    <property type="entry name" value="NPY_rcpt"/>
</dbReference>
<dbReference type="AlphaFoldDB" id="A0A9Q1C409"/>
<evidence type="ECO:0000256" key="8">
    <source>
        <dbReference type="ARBA" id="ARBA00023224"/>
    </source>
</evidence>
<dbReference type="OrthoDB" id="10053194at2759"/>
<keyword evidence="8" id="KW-0807">Transducer</keyword>
<feature type="compositionally biased region" description="Basic residues" evidence="9">
    <location>
        <begin position="240"/>
        <end position="256"/>
    </location>
</feature>
<dbReference type="Proteomes" id="UP001152320">
    <property type="component" value="Chromosome 7"/>
</dbReference>
<organism evidence="12 13">
    <name type="scientific">Holothuria leucospilota</name>
    <name type="common">Black long sea cucumber</name>
    <name type="synonym">Mertensiothuria leucospilota</name>
    <dbReference type="NCBI Taxonomy" id="206669"/>
    <lineage>
        <taxon>Eukaryota</taxon>
        <taxon>Metazoa</taxon>
        <taxon>Echinodermata</taxon>
        <taxon>Eleutherozoa</taxon>
        <taxon>Echinozoa</taxon>
        <taxon>Holothuroidea</taxon>
        <taxon>Aspidochirotacea</taxon>
        <taxon>Aspidochirotida</taxon>
        <taxon>Holothuriidae</taxon>
        <taxon>Holothuria</taxon>
    </lineage>
</organism>
<evidence type="ECO:0000313" key="12">
    <source>
        <dbReference type="EMBL" id="KAJ8038853.1"/>
    </source>
</evidence>
<dbReference type="Gene3D" id="1.20.1070.10">
    <property type="entry name" value="Rhodopsin 7-helix transmembrane proteins"/>
    <property type="match status" value="1"/>
</dbReference>
<dbReference type="InterPro" id="IPR000276">
    <property type="entry name" value="GPCR_Rhodpsn"/>
</dbReference>
<dbReference type="Pfam" id="PF00001">
    <property type="entry name" value="7tm_1"/>
    <property type="match status" value="1"/>
</dbReference>
<dbReference type="PANTHER" id="PTHR24235:SF29">
    <property type="entry name" value="GH23382P"/>
    <property type="match status" value="1"/>
</dbReference>
<dbReference type="SUPFAM" id="SSF81321">
    <property type="entry name" value="Family A G protein-coupled receptor-like"/>
    <property type="match status" value="1"/>
</dbReference>
<feature type="transmembrane region" description="Helical" evidence="10">
    <location>
        <begin position="121"/>
        <end position="143"/>
    </location>
</feature>
<feature type="domain" description="G-protein coupled receptors family 1 profile" evidence="11">
    <location>
        <begin position="64"/>
        <end position="153"/>
    </location>
</feature>
<sequence>MESPNFTYNLPSFEIDPYDYNGILGPNSYGISTNVESVNSSVSIIAKIVLAITYTLVMVICGVGNLLLCCVVLRFRRMRTTTNILIGNLALSDFFVAILCVPFNFYYYMTDSWPFGKPMCVIVGYLKMTSFYVSVNSLLAIAIDRLYHHHAPLETPDDNLHRRYRHLFYMVCVAECRHSHRRPHKNGGVQRRDRSVHGDGPFQSAEGLHNGALLCRVSHPAFRHDRRLLSDSEETLVSSHSRRSRDRRTRTCRRDK</sequence>
<feature type="transmembrane region" description="Helical" evidence="10">
    <location>
        <begin position="85"/>
        <end position="109"/>
    </location>
</feature>
<comment type="subcellular location">
    <subcellularLocation>
        <location evidence="1">Membrane</location>
        <topology evidence="1">Multi-pass membrane protein</topology>
    </subcellularLocation>
</comment>
<keyword evidence="7 12" id="KW-0675">Receptor</keyword>
<dbReference type="EMBL" id="JAIZAY010000007">
    <property type="protein sequence ID" value="KAJ8038853.1"/>
    <property type="molecule type" value="Genomic_DNA"/>
</dbReference>
<keyword evidence="4 10" id="KW-1133">Transmembrane helix</keyword>
<evidence type="ECO:0000256" key="10">
    <source>
        <dbReference type="SAM" id="Phobius"/>
    </source>
</evidence>
<dbReference type="PRINTS" id="PR01012">
    <property type="entry name" value="NRPEPTIDEYR"/>
</dbReference>
<dbReference type="GO" id="GO:0042923">
    <property type="term" value="F:neuropeptide binding"/>
    <property type="evidence" value="ECO:0007669"/>
    <property type="project" value="TreeGrafter"/>
</dbReference>
<feature type="transmembrane region" description="Helical" evidence="10">
    <location>
        <begin position="44"/>
        <end position="73"/>
    </location>
</feature>
<evidence type="ECO:0000256" key="3">
    <source>
        <dbReference type="ARBA" id="ARBA00022692"/>
    </source>
</evidence>
<evidence type="ECO:0000313" key="13">
    <source>
        <dbReference type="Proteomes" id="UP001152320"/>
    </source>
</evidence>
<dbReference type="GO" id="GO:0043005">
    <property type="term" value="C:neuron projection"/>
    <property type="evidence" value="ECO:0007669"/>
    <property type="project" value="TreeGrafter"/>
</dbReference>
<protein>
    <submittedName>
        <fullName evidence="12">Prokineticin receptor 2</fullName>
    </submittedName>
</protein>
<keyword evidence="6 10" id="KW-0472">Membrane</keyword>
<proteinExistence type="inferred from homology"/>
<evidence type="ECO:0000256" key="1">
    <source>
        <dbReference type="ARBA" id="ARBA00004141"/>
    </source>
</evidence>
<dbReference type="InterPro" id="IPR017452">
    <property type="entry name" value="GPCR_Rhodpsn_7TM"/>
</dbReference>
<feature type="region of interest" description="Disordered" evidence="9">
    <location>
        <begin position="233"/>
        <end position="256"/>
    </location>
</feature>
<feature type="region of interest" description="Disordered" evidence="9">
    <location>
        <begin position="181"/>
        <end position="201"/>
    </location>
</feature>
<gene>
    <name evidence="12" type="ORF">HOLleu_16406</name>
</gene>
<evidence type="ECO:0000256" key="7">
    <source>
        <dbReference type="ARBA" id="ARBA00023170"/>
    </source>
</evidence>
<evidence type="ECO:0000256" key="9">
    <source>
        <dbReference type="SAM" id="MobiDB-lite"/>
    </source>
</evidence>
<comment type="similarity">
    <text evidence="2">Belongs to the G-protein coupled receptor 1 family.</text>
</comment>
<dbReference type="GO" id="GO:0004983">
    <property type="term" value="F:neuropeptide Y receptor activity"/>
    <property type="evidence" value="ECO:0007669"/>
    <property type="project" value="InterPro"/>
</dbReference>
<accession>A0A9Q1C409</accession>
<dbReference type="PROSITE" id="PS50262">
    <property type="entry name" value="G_PROTEIN_RECEP_F1_2"/>
    <property type="match status" value="1"/>
</dbReference>
<dbReference type="PANTHER" id="PTHR24235">
    <property type="entry name" value="NEUROPEPTIDE Y RECEPTOR"/>
    <property type="match status" value="1"/>
</dbReference>
<comment type="caution">
    <text evidence="12">The sequence shown here is derived from an EMBL/GenBank/DDBJ whole genome shotgun (WGS) entry which is preliminary data.</text>
</comment>
<dbReference type="GO" id="GO:0005886">
    <property type="term" value="C:plasma membrane"/>
    <property type="evidence" value="ECO:0007669"/>
    <property type="project" value="TreeGrafter"/>
</dbReference>
<evidence type="ECO:0000256" key="4">
    <source>
        <dbReference type="ARBA" id="ARBA00022989"/>
    </source>
</evidence>
<keyword evidence="3 10" id="KW-0812">Transmembrane</keyword>
<evidence type="ECO:0000256" key="2">
    <source>
        <dbReference type="ARBA" id="ARBA00010663"/>
    </source>
</evidence>
<keyword evidence="13" id="KW-1185">Reference proteome</keyword>
<keyword evidence="5" id="KW-0297">G-protein coupled receptor</keyword>
<dbReference type="PRINTS" id="PR00237">
    <property type="entry name" value="GPCRRHODOPSN"/>
</dbReference>